<feature type="transmembrane region" description="Helical" evidence="7">
    <location>
        <begin position="396"/>
        <end position="418"/>
    </location>
</feature>
<evidence type="ECO:0000256" key="7">
    <source>
        <dbReference type="SAM" id="Phobius"/>
    </source>
</evidence>
<feature type="transmembrane region" description="Helical" evidence="7">
    <location>
        <begin position="338"/>
        <end position="358"/>
    </location>
</feature>
<dbReference type="PANTHER" id="PTHR43791:SF81">
    <property type="entry name" value="TRANSPORTER, PUTATIVE (AFU_ORTHOLOGUE AFUA_7G01190)-RELATED"/>
    <property type="match status" value="1"/>
</dbReference>
<dbReference type="PROSITE" id="PS50850">
    <property type="entry name" value="MFS"/>
    <property type="match status" value="1"/>
</dbReference>
<evidence type="ECO:0000259" key="8">
    <source>
        <dbReference type="PROSITE" id="PS50850"/>
    </source>
</evidence>
<comment type="caution">
    <text evidence="9">The sequence shown here is derived from an EMBL/GenBank/DDBJ whole genome shotgun (WGS) entry which is preliminary data.</text>
</comment>
<name>A0A427YHG0_9TREE</name>
<keyword evidence="4 7" id="KW-1133">Transmembrane helix</keyword>
<evidence type="ECO:0000256" key="2">
    <source>
        <dbReference type="ARBA" id="ARBA00022448"/>
    </source>
</evidence>
<dbReference type="GO" id="GO:0022857">
    <property type="term" value="F:transmembrane transporter activity"/>
    <property type="evidence" value="ECO:0007669"/>
    <property type="project" value="InterPro"/>
</dbReference>
<feature type="transmembrane region" description="Helical" evidence="7">
    <location>
        <begin position="145"/>
        <end position="164"/>
    </location>
</feature>
<feature type="transmembrane region" description="Helical" evidence="7">
    <location>
        <begin position="430"/>
        <end position="450"/>
    </location>
</feature>
<feature type="transmembrane region" description="Helical" evidence="7">
    <location>
        <begin position="311"/>
        <end position="332"/>
    </location>
</feature>
<comment type="subcellular location">
    <subcellularLocation>
        <location evidence="1">Membrane</location>
        <topology evidence="1">Multi-pass membrane protein</topology>
    </subcellularLocation>
</comment>
<organism evidence="9 10">
    <name type="scientific">Saitozyma podzolica</name>
    <dbReference type="NCBI Taxonomy" id="1890683"/>
    <lineage>
        <taxon>Eukaryota</taxon>
        <taxon>Fungi</taxon>
        <taxon>Dikarya</taxon>
        <taxon>Basidiomycota</taxon>
        <taxon>Agaricomycotina</taxon>
        <taxon>Tremellomycetes</taxon>
        <taxon>Tremellales</taxon>
        <taxon>Trimorphomycetaceae</taxon>
        <taxon>Saitozyma</taxon>
    </lineage>
</organism>
<evidence type="ECO:0000313" key="10">
    <source>
        <dbReference type="Proteomes" id="UP000279259"/>
    </source>
</evidence>
<dbReference type="AlphaFoldDB" id="A0A427YHG0"/>
<dbReference type="Proteomes" id="UP000279259">
    <property type="component" value="Unassembled WGS sequence"/>
</dbReference>
<gene>
    <name evidence="9" type="ORF">EHS25_001123</name>
</gene>
<reference evidence="9 10" key="1">
    <citation type="submission" date="2018-11" db="EMBL/GenBank/DDBJ databases">
        <title>Genome sequence of Saitozyma podzolica DSM 27192.</title>
        <authorList>
            <person name="Aliyu H."/>
            <person name="Gorte O."/>
            <person name="Ochsenreither K."/>
        </authorList>
    </citation>
    <scope>NUCLEOTIDE SEQUENCE [LARGE SCALE GENOMIC DNA]</scope>
    <source>
        <strain evidence="9 10">DSM 27192</strain>
    </source>
</reference>
<dbReference type="OrthoDB" id="6730379at2759"/>
<dbReference type="Gene3D" id="1.20.1250.20">
    <property type="entry name" value="MFS general substrate transporter like domains"/>
    <property type="match status" value="2"/>
</dbReference>
<feature type="domain" description="Major facilitator superfamily (MFS) profile" evidence="8">
    <location>
        <begin position="76"/>
        <end position="489"/>
    </location>
</feature>
<feature type="transmembrane region" description="Helical" evidence="7">
    <location>
        <begin position="462"/>
        <end position="484"/>
    </location>
</feature>
<evidence type="ECO:0000313" key="9">
    <source>
        <dbReference type="EMBL" id="RSH90518.1"/>
    </source>
</evidence>
<evidence type="ECO:0000256" key="3">
    <source>
        <dbReference type="ARBA" id="ARBA00022692"/>
    </source>
</evidence>
<dbReference type="InterPro" id="IPR011701">
    <property type="entry name" value="MFS"/>
</dbReference>
<feature type="transmembrane region" description="Helical" evidence="7">
    <location>
        <begin position="113"/>
        <end position="133"/>
    </location>
</feature>
<dbReference type="InterPro" id="IPR036259">
    <property type="entry name" value="MFS_trans_sf"/>
</dbReference>
<feature type="transmembrane region" description="Helical" evidence="7">
    <location>
        <begin position="234"/>
        <end position="256"/>
    </location>
</feature>
<dbReference type="GO" id="GO:0016020">
    <property type="term" value="C:membrane"/>
    <property type="evidence" value="ECO:0007669"/>
    <property type="project" value="UniProtKB-SubCell"/>
</dbReference>
<dbReference type="Pfam" id="PF07690">
    <property type="entry name" value="MFS_1"/>
    <property type="match status" value="1"/>
</dbReference>
<sequence>MSRQDMSEIEEVKDVLPAEVVPSEKDARAFERVESAQSNVLEDLSKGKSISFNDLPIIEVSEEENKRVRRKIDMVLLPLTTIAYTLQYVDRSAMSYAAVFTFRTDVHLTSDQYAWLGSVYYLGYLAFEFPGGWMLQRLPISKTMGVMIIIWGGLLMTMAAPRYFAGMAAVRTLLGAAEALVTPGFVLLVSRFYKREEQPLRVGIWYCCNGLGSFIGALVSYGMGHVTVKGVPSWAWIFILNGGVTVLFGFVFLLFCPEHPHTARFLNAHEKRVAIERVRGNKSSLGSKEIKWNQVKEALFPWIDPQGWANFWIVMCMTIPNGGIANFLHLILQSYGYSAFQTILIGLPQAVLQIIFPLSGAYIARRFPNCRLYVMMAYMLPCLVGVIIQYKTRESGALLFGYYILGSYVASLGICFAAPGANIAGTTKKVVVSAMIFISYAVGNIIGPHLFISTESPPYRSGMFACIICFSAAIPMCFLLRLYYIRENKRRDNLMEARGETYDEAAGDFADKTDVENVDFRYAL</sequence>
<feature type="transmembrane region" description="Helical" evidence="7">
    <location>
        <begin position="170"/>
        <end position="190"/>
    </location>
</feature>
<keyword evidence="2" id="KW-0813">Transport</keyword>
<evidence type="ECO:0000256" key="1">
    <source>
        <dbReference type="ARBA" id="ARBA00004141"/>
    </source>
</evidence>
<dbReference type="EMBL" id="RSCD01000010">
    <property type="protein sequence ID" value="RSH90518.1"/>
    <property type="molecule type" value="Genomic_DNA"/>
</dbReference>
<feature type="transmembrane region" description="Helical" evidence="7">
    <location>
        <begin position="202"/>
        <end position="222"/>
    </location>
</feature>
<evidence type="ECO:0000256" key="6">
    <source>
        <dbReference type="ARBA" id="ARBA00037968"/>
    </source>
</evidence>
<feature type="transmembrane region" description="Helical" evidence="7">
    <location>
        <begin position="72"/>
        <end position="89"/>
    </location>
</feature>
<keyword evidence="5 7" id="KW-0472">Membrane</keyword>
<dbReference type="InterPro" id="IPR020846">
    <property type="entry name" value="MFS_dom"/>
</dbReference>
<dbReference type="PANTHER" id="PTHR43791">
    <property type="entry name" value="PERMEASE-RELATED"/>
    <property type="match status" value="1"/>
</dbReference>
<dbReference type="FunFam" id="1.20.1250.20:FF:000064">
    <property type="entry name" value="MFS allantoate transporter"/>
    <property type="match status" value="1"/>
</dbReference>
<accession>A0A427YHG0</accession>
<proteinExistence type="inferred from homology"/>
<protein>
    <recommendedName>
        <fullName evidence="8">Major facilitator superfamily (MFS) profile domain-containing protein</fullName>
    </recommendedName>
</protein>
<keyword evidence="3 7" id="KW-0812">Transmembrane</keyword>
<keyword evidence="10" id="KW-1185">Reference proteome</keyword>
<comment type="similarity">
    <text evidence="6">Belongs to the major facilitator superfamily. Allantoate permease family.</text>
</comment>
<dbReference type="SUPFAM" id="SSF103473">
    <property type="entry name" value="MFS general substrate transporter"/>
    <property type="match status" value="1"/>
</dbReference>
<feature type="transmembrane region" description="Helical" evidence="7">
    <location>
        <begin position="370"/>
        <end position="390"/>
    </location>
</feature>
<evidence type="ECO:0000256" key="5">
    <source>
        <dbReference type="ARBA" id="ARBA00023136"/>
    </source>
</evidence>
<evidence type="ECO:0000256" key="4">
    <source>
        <dbReference type="ARBA" id="ARBA00022989"/>
    </source>
</evidence>